<feature type="domain" description="Tyr recombinase" evidence="2">
    <location>
        <begin position="52"/>
        <end position="151"/>
    </location>
</feature>
<dbReference type="InterPro" id="IPR011010">
    <property type="entry name" value="DNA_brk_join_enz"/>
</dbReference>
<dbReference type="SUPFAM" id="SSF56349">
    <property type="entry name" value="DNA breaking-rejoining enzymes"/>
    <property type="match status" value="1"/>
</dbReference>
<protein>
    <recommendedName>
        <fullName evidence="2">Tyr recombinase domain-containing protein</fullName>
    </recommendedName>
</protein>
<dbReference type="AlphaFoldDB" id="A0A1Y6JV65"/>
<accession>A0A1Y6JV65</accession>
<dbReference type="Pfam" id="PF00589">
    <property type="entry name" value="Phage_integrase"/>
    <property type="match status" value="1"/>
</dbReference>
<keyword evidence="1" id="KW-0233">DNA recombination</keyword>
<organism evidence="3 4">
    <name type="scientific">Pseudomonas viridiflava</name>
    <name type="common">Phytomonas viridiflava</name>
    <dbReference type="NCBI Taxonomy" id="33069"/>
    <lineage>
        <taxon>Bacteria</taxon>
        <taxon>Pseudomonadati</taxon>
        <taxon>Pseudomonadota</taxon>
        <taxon>Gammaproteobacteria</taxon>
        <taxon>Pseudomonadales</taxon>
        <taxon>Pseudomonadaceae</taxon>
        <taxon>Pseudomonas</taxon>
    </lineage>
</organism>
<dbReference type="GO" id="GO:0006310">
    <property type="term" value="P:DNA recombination"/>
    <property type="evidence" value="ECO:0007669"/>
    <property type="project" value="UniProtKB-KW"/>
</dbReference>
<evidence type="ECO:0000313" key="3">
    <source>
        <dbReference type="EMBL" id="SMS12692.1"/>
    </source>
</evidence>
<reference evidence="3 4" key="1">
    <citation type="submission" date="2017-05" db="EMBL/GenBank/DDBJ databases">
        <authorList>
            <person name="Song R."/>
            <person name="Chenine A.L."/>
            <person name="Ruprecht R.M."/>
        </authorList>
    </citation>
    <scope>NUCLEOTIDE SEQUENCE [LARGE SCALE GENOMIC DNA]</scope>
    <source>
        <strain evidence="3 4">CFBP 1590</strain>
    </source>
</reference>
<dbReference type="InterPro" id="IPR013762">
    <property type="entry name" value="Integrase-like_cat_sf"/>
</dbReference>
<dbReference type="EMBL" id="LT855380">
    <property type="protein sequence ID" value="SMS12692.1"/>
    <property type="molecule type" value="Genomic_DNA"/>
</dbReference>
<sequence>MIVDSKTVPEVPVYCPLFVEGSKGRGGETKQRYSIVSRPTLDRIKKYHATPLYKRYAARYESPEKTPAFFNANGDPFNADAISALLERISERGVKFKRLERSVAPHKLRHGHAYAILNSPDIGKDILDQMVIVQMSLGHDRPDTTDIYTHIPQDMYRALCGNESVLLTKAETMAQLWKNTAVRIDIRMKK</sequence>
<evidence type="ECO:0000313" key="4">
    <source>
        <dbReference type="Proteomes" id="UP000196842"/>
    </source>
</evidence>
<evidence type="ECO:0000256" key="1">
    <source>
        <dbReference type="ARBA" id="ARBA00023172"/>
    </source>
</evidence>
<dbReference type="Gene3D" id="1.10.443.10">
    <property type="entry name" value="Intergrase catalytic core"/>
    <property type="match status" value="1"/>
</dbReference>
<dbReference type="Proteomes" id="UP000196842">
    <property type="component" value="Chromosome I"/>
</dbReference>
<name>A0A1Y6JV65_PSEVI</name>
<dbReference type="GO" id="GO:0003677">
    <property type="term" value="F:DNA binding"/>
    <property type="evidence" value="ECO:0007669"/>
    <property type="project" value="InterPro"/>
</dbReference>
<dbReference type="GO" id="GO:0015074">
    <property type="term" value="P:DNA integration"/>
    <property type="evidence" value="ECO:0007669"/>
    <property type="project" value="InterPro"/>
</dbReference>
<dbReference type="KEGG" id="pvd:CFBP1590__5106"/>
<evidence type="ECO:0000259" key="2">
    <source>
        <dbReference type="Pfam" id="PF00589"/>
    </source>
</evidence>
<gene>
    <name evidence="3" type="ORF">CFBP1590__5106</name>
</gene>
<dbReference type="InterPro" id="IPR002104">
    <property type="entry name" value="Integrase_catalytic"/>
</dbReference>
<proteinExistence type="predicted"/>